<protein>
    <submittedName>
        <fullName evidence="15">Uncharacterized protein</fullName>
    </submittedName>
</protein>
<feature type="compositionally biased region" description="Basic and acidic residues" evidence="11">
    <location>
        <begin position="13"/>
        <end position="23"/>
    </location>
</feature>
<evidence type="ECO:0000313" key="15">
    <source>
        <dbReference type="EMBL" id="TQD68518.1"/>
    </source>
</evidence>
<evidence type="ECO:0000256" key="8">
    <source>
        <dbReference type="ARBA" id="ARBA00024360"/>
    </source>
</evidence>
<dbReference type="GO" id="GO:0019432">
    <property type="term" value="P:triglyceride biosynthetic process"/>
    <property type="evidence" value="ECO:0007669"/>
    <property type="project" value="UniProtKB-UniPathway"/>
</dbReference>
<evidence type="ECO:0000256" key="9">
    <source>
        <dbReference type="ARBA" id="ARBA00047604"/>
    </source>
</evidence>
<dbReference type="InterPro" id="IPR009721">
    <property type="entry name" value="O-acyltransferase_WSD1_C"/>
</dbReference>
<evidence type="ECO:0000256" key="2">
    <source>
        <dbReference type="ARBA" id="ARBA00004586"/>
    </source>
</evidence>
<proteinExistence type="inferred from homology"/>
<dbReference type="SUPFAM" id="SSF52777">
    <property type="entry name" value="CoA-dependent acyltransferases"/>
    <property type="match status" value="1"/>
</dbReference>
<comment type="catalytic activity">
    <reaction evidence="10">
        <text>an acyl-CoA + a 1,2-diacyl-sn-glycerol = a triacyl-sn-glycerol + CoA</text>
        <dbReference type="Rhea" id="RHEA:10868"/>
        <dbReference type="ChEBI" id="CHEBI:17815"/>
        <dbReference type="ChEBI" id="CHEBI:57287"/>
        <dbReference type="ChEBI" id="CHEBI:58342"/>
        <dbReference type="ChEBI" id="CHEBI:64615"/>
        <dbReference type="EC" id="2.3.1.20"/>
    </reaction>
</comment>
<dbReference type="InterPro" id="IPR023213">
    <property type="entry name" value="CAT-like_dom_sf"/>
</dbReference>
<gene>
    <name evidence="15" type="ORF">C1H46_021793</name>
</gene>
<dbReference type="PANTHER" id="PTHR31650:SF1">
    <property type="entry name" value="WAX ESTER SYNTHASE_DIACYLGLYCEROL ACYLTRANSFERASE 4-RELATED"/>
    <property type="match status" value="1"/>
</dbReference>
<dbReference type="InterPro" id="IPR045034">
    <property type="entry name" value="O-acyltransferase_WSD1-like"/>
</dbReference>
<keyword evidence="12" id="KW-0472">Membrane</keyword>
<evidence type="ECO:0000256" key="3">
    <source>
        <dbReference type="ARBA" id="ARBA00004771"/>
    </source>
</evidence>
<dbReference type="GO" id="GO:0005789">
    <property type="term" value="C:endoplasmic reticulum membrane"/>
    <property type="evidence" value="ECO:0007669"/>
    <property type="project" value="UniProtKB-SubCell"/>
</dbReference>
<name>A0A540K2I7_MALBA</name>
<feature type="transmembrane region" description="Helical" evidence="12">
    <location>
        <begin position="195"/>
        <end position="227"/>
    </location>
</feature>
<dbReference type="Gene3D" id="3.30.559.10">
    <property type="entry name" value="Chloramphenicol acetyltransferase-like domain"/>
    <property type="match status" value="1"/>
</dbReference>
<reference evidence="15 16" key="1">
    <citation type="journal article" date="2019" name="G3 (Bethesda)">
        <title>Sequencing of a Wild Apple (Malus baccata) Genome Unravels the Differences Between Cultivated and Wild Apple Species Regarding Disease Resistance and Cold Tolerance.</title>
        <authorList>
            <person name="Chen X."/>
        </authorList>
    </citation>
    <scope>NUCLEOTIDE SEQUENCE [LARGE SCALE GENOMIC DNA]</scope>
    <source>
        <strain evidence="16">cv. Shandingzi</strain>
        <tissue evidence="15">Leaves</tissue>
    </source>
</reference>
<dbReference type="Proteomes" id="UP000315295">
    <property type="component" value="Unassembled WGS sequence"/>
</dbReference>
<evidence type="ECO:0000256" key="12">
    <source>
        <dbReference type="SAM" id="Phobius"/>
    </source>
</evidence>
<keyword evidence="12" id="KW-1133">Transmembrane helix</keyword>
<dbReference type="GO" id="GO:0005886">
    <property type="term" value="C:plasma membrane"/>
    <property type="evidence" value="ECO:0007669"/>
    <property type="project" value="UniProtKB-SubCell"/>
</dbReference>
<keyword evidence="5" id="KW-0808">Transferase</keyword>
<evidence type="ECO:0000256" key="10">
    <source>
        <dbReference type="ARBA" id="ARBA00048109"/>
    </source>
</evidence>
<keyword evidence="7" id="KW-0012">Acyltransferase</keyword>
<evidence type="ECO:0000256" key="7">
    <source>
        <dbReference type="ARBA" id="ARBA00023315"/>
    </source>
</evidence>
<comment type="similarity">
    <text evidence="8">In the N-terminal section; belongs to the long-chain O-acyltransferase family.</text>
</comment>
<feature type="region of interest" description="Disordered" evidence="11">
    <location>
        <begin position="1"/>
        <end position="23"/>
    </location>
</feature>
<dbReference type="PANTHER" id="PTHR31650">
    <property type="entry name" value="O-ACYLTRANSFERASE (WSD1-LIKE) FAMILY PROTEIN"/>
    <property type="match status" value="1"/>
</dbReference>
<dbReference type="UniPathway" id="UPA00282"/>
<dbReference type="Pfam" id="PF03007">
    <property type="entry name" value="WS_DGAT_cat"/>
    <property type="match status" value="1"/>
</dbReference>
<comment type="pathway">
    <text evidence="4">Lipid metabolism.</text>
</comment>
<evidence type="ECO:0000256" key="5">
    <source>
        <dbReference type="ARBA" id="ARBA00022679"/>
    </source>
</evidence>
<dbReference type="GO" id="GO:0047196">
    <property type="term" value="F:long-chain-alcohol O-fatty-acyltransferase activity"/>
    <property type="evidence" value="ECO:0007669"/>
    <property type="project" value="UniProtKB-EC"/>
</dbReference>
<evidence type="ECO:0000256" key="6">
    <source>
        <dbReference type="ARBA" id="ARBA00022824"/>
    </source>
</evidence>
<evidence type="ECO:0000256" key="11">
    <source>
        <dbReference type="SAM" id="MobiDB-lite"/>
    </source>
</evidence>
<dbReference type="InterPro" id="IPR004255">
    <property type="entry name" value="O-acyltransferase_WSD1_N"/>
</dbReference>
<dbReference type="Pfam" id="PF06974">
    <property type="entry name" value="WS_DGAT_C"/>
    <property type="match status" value="1"/>
</dbReference>
<feature type="domain" description="O-acyltransferase WSD1 C-terminal" evidence="14">
    <location>
        <begin position="339"/>
        <end position="482"/>
    </location>
</feature>
<sequence>MEPEATMEATCSSHEESSTKEDHHRLILSPASRLFHSPRFNCYIVIIMGFKTRIDSNIVKNGLKVLHNHPRFSCRLDDGGGKKRWIQVSVNQEDHVFVPTLNSKTEHPEEFVENYISNLTASPLDLSKPLWEVHLLNVKTSNAEGLAVIRMHHSMGDGASLMSLLLACTRKTSDPNALPSVPTQKRADSSSDLGWFWRFILAIWYGITLIANTLVDIMLFIATLLFLTDTETPIKGSSDVHLTTKRFLHRTVSMNHIKQVKNAMGTTVNDVVLGVTQAGLSRYLNRRYGQNVKDVGTKQEGSNLPKNMHVRANILVNLRPTVGIQDLADMMAKKSKVRWGNCIGYILIPFTIALQDDPLDYVRGAKAVIDRKKHSLEAFFTYLTANLLIKIIGAKAAGVLAHRIISHSTFSFSNLVGPQEEISFYGHQITFMSPHVYGHPHALHMHWQSYADEMTVCLTVDPNVIPDPEKLLDDLEESLKLISHAVMERGLAVDVV</sequence>
<dbReference type="AlphaFoldDB" id="A0A540K2I7"/>
<dbReference type="GO" id="GO:0004144">
    <property type="term" value="F:diacylglycerol O-acyltransferase activity"/>
    <property type="evidence" value="ECO:0007669"/>
    <property type="project" value="UniProtKB-EC"/>
</dbReference>
<feature type="domain" description="O-acyltransferase WSD1-like N-terminal" evidence="13">
    <location>
        <begin position="81"/>
        <end position="272"/>
    </location>
</feature>
<keyword evidence="12" id="KW-0812">Transmembrane</keyword>
<comment type="subcellular location">
    <subcellularLocation>
        <location evidence="1">Cell membrane</location>
        <topology evidence="1">Single-pass membrane protein</topology>
    </subcellularLocation>
    <subcellularLocation>
        <location evidence="2">Endoplasmic reticulum membrane</location>
    </subcellularLocation>
</comment>
<comment type="pathway">
    <text evidence="3">Glycerolipid metabolism; triacylglycerol biosynthesis.</text>
</comment>
<organism evidence="15 16">
    <name type="scientific">Malus baccata</name>
    <name type="common">Siberian crab apple</name>
    <name type="synonym">Pyrus baccata</name>
    <dbReference type="NCBI Taxonomy" id="106549"/>
    <lineage>
        <taxon>Eukaryota</taxon>
        <taxon>Viridiplantae</taxon>
        <taxon>Streptophyta</taxon>
        <taxon>Embryophyta</taxon>
        <taxon>Tracheophyta</taxon>
        <taxon>Spermatophyta</taxon>
        <taxon>Magnoliopsida</taxon>
        <taxon>eudicotyledons</taxon>
        <taxon>Gunneridae</taxon>
        <taxon>Pentapetalae</taxon>
        <taxon>rosids</taxon>
        <taxon>fabids</taxon>
        <taxon>Rosales</taxon>
        <taxon>Rosaceae</taxon>
        <taxon>Amygdaloideae</taxon>
        <taxon>Maleae</taxon>
        <taxon>Malus</taxon>
    </lineage>
</organism>
<evidence type="ECO:0000256" key="4">
    <source>
        <dbReference type="ARBA" id="ARBA00005189"/>
    </source>
</evidence>
<keyword evidence="6" id="KW-0256">Endoplasmic reticulum</keyword>
<keyword evidence="16" id="KW-1185">Reference proteome</keyword>
<evidence type="ECO:0000313" key="16">
    <source>
        <dbReference type="Proteomes" id="UP000315295"/>
    </source>
</evidence>
<evidence type="ECO:0000256" key="1">
    <source>
        <dbReference type="ARBA" id="ARBA00004162"/>
    </source>
</evidence>
<dbReference type="EMBL" id="VIEB01047472">
    <property type="protein sequence ID" value="TQD68518.1"/>
    <property type="molecule type" value="Genomic_DNA"/>
</dbReference>
<evidence type="ECO:0000259" key="14">
    <source>
        <dbReference type="Pfam" id="PF06974"/>
    </source>
</evidence>
<accession>A0A540K2I7</accession>
<comment type="catalytic activity">
    <reaction evidence="9">
        <text>a long chain fatty alcohol + a fatty acyl-CoA = a long-chain alcohol wax ester + CoA</text>
        <dbReference type="Rhea" id="RHEA:38443"/>
        <dbReference type="ChEBI" id="CHEBI:17135"/>
        <dbReference type="ChEBI" id="CHEBI:57287"/>
        <dbReference type="ChEBI" id="CHEBI:77636"/>
        <dbReference type="ChEBI" id="CHEBI:235323"/>
        <dbReference type="EC" id="2.3.1.75"/>
    </reaction>
</comment>
<evidence type="ECO:0000259" key="13">
    <source>
        <dbReference type="Pfam" id="PF03007"/>
    </source>
</evidence>
<comment type="caution">
    <text evidence="15">The sequence shown here is derived from an EMBL/GenBank/DDBJ whole genome shotgun (WGS) entry which is preliminary data.</text>
</comment>
<dbReference type="STRING" id="106549.A0A540K2I7"/>